<dbReference type="AlphaFoldDB" id="A0A380MKS2"/>
<reference evidence="2 3" key="1">
    <citation type="submission" date="2018-06" db="EMBL/GenBank/DDBJ databases">
        <authorList>
            <consortium name="Pathogen Informatics"/>
            <person name="Doyle S."/>
        </authorList>
    </citation>
    <scope>NUCLEOTIDE SEQUENCE [LARGE SCALE GENOMIC DNA]</scope>
    <source>
        <strain evidence="2 3">NCTC7807</strain>
    </source>
</reference>
<feature type="compositionally biased region" description="Low complexity" evidence="1">
    <location>
        <begin position="194"/>
        <end position="208"/>
    </location>
</feature>
<evidence type="ECO:0000256" key="1">
    <source>
        <dbReference type="SAM" id="MobiDB-lite"/>
    </source>
</evidence>
<feature type="region of interest" description="Disordered" evidence="1">
    <location>
        <begin position="98"/>
        <end position="120"/>
    </location>
</feature>
<feature type="region of interest" description="Disordered" evidence="1">
    <location>
        <begin position="26"/>
        <end position="50"/>
    </location>
</feature>
<proteinExistence type="predicted"/>
<dbReference type="EMBL" id="UHID01000001">
    <property type="protein sequence ID" value="SUO93240.1"/>
    <property type="molecule type" value="Genomic_DNA"/>
</dbReference>
<gene>
    <name evidence="2" type="ORF">NCTC7807_00275</name>
</gene>
<name>A0A380MKS2_STRGR</name>
<sequence>MGLLPACRWASDQRLTSDYKRQATSALQARTTSGKPPAGGRSTMVGDPWNRGANIRSAGGRRLLRGCCPACCRLSVACCLPGQKGDNRLLRTRWGLFRRGQQATDRRRPPPEKPPAFRPQTLTLIAPLPGMAARTPARRAVPSSLPSAQHRQACGRKTWACGAVDEADPKSTAAQPKRAAADADGGAVDPKSTAAQPKRAAADADGGAVDPKSTATQPKRAAADVESATVDVRERWRRQLVRPKAAVLRPRARMLSGRHATAGEPLWNPRGRPTVTNDDRRQPGERWSGRVSTRLTRCEKRAVETQGKKK</sequence>
<accession>A0A380MKS2</accession>
<dbReference type="Proteomes" id="UP000254150">
    <property type="component" value="Unassembled WGS sequence"/>
</dbReference>
<feature type="compositionally biased region" description="Basic and acidic residues" evidence="1">
    <location>
        <begin position="277"/>
        <end position="288"/>
    </location>
</feature>
<organism evidence="2 3">
    <name type="scientific">Streptomyces griseus</name>
    <dbReference type="NCBI Taxonomy" id="1911"/>
    <lineage>
        <taxon>Bacteria</taxon>
        <taxon>Bacillati</taxon>
        <taxon>Actinomycetota</taxon>
        <taxon>Actinomycetes</taxon>
        <taxon>Kitasatosporales</taxon>
        <taxon>Streptomycetaceae</taxon>
        <taxon>Streptomyces</taxon>
    </lineage>
</organism>
<evidence type="ECO:0000313" key="3">
    <source>
        <dbReference type="Proteomes" id="UP000254150"/>
    </source>
</evidence>
<evidence type="ECO:0000313" key="2">
    <source>
        <dbReference type="EMBL" id="SUO93240.1"/>
    </source>
</evidence>
<feature type="compositionally biased region" description="Low complexity" evidence="1">
    <location>
        <begin position="173"/>
        <end position="187"/>
    </location>
</feature>
<protein>
    <submittedName>
        <fullName evidence="2">Uncharacterized protein</fullName>
    </submittedName>
</protein>
<feature type="region of interest" description="Disordered" evidence="1">
    <location>
        <begin position="255"/>
        <end position="294"/>
    </location>
</feature>
<feature type="region of interest" description="Disordered" evidence="1">
    <location>
        <begin position="166"/>
        <end position="226"/>
    </location>
</feature>